<evidence type="ECO:0000313" key="2">
    <source>
        <dbReference type="Proteomes" id="UP001064048"/>
    </source>
</evidence>
<gene>
    <name evidence="1" type="ORF">MSG28_003535</name>
</gene>
<evidence type="ECO:0000313" key="1">
    <source>
        <dbReference type="EMBL" id="KAI8435176.1"/>
    </source>
</evidence>
<dbReference type="EMBL" id="CM046105">
    <property type="protein sequence ID" value="KAI8435176.1"/>
    <property type="molecule type" value="Genomic_DNA"/>
</dbReference>
<name>A0ACC0KF66_CHOFU</name>
<proteinExistence type="predicted"/>
<comment type="caution">
    <text evidence="1">The sequence shown here is derived from an EMBL/GenBank/DDBJ whole genome shotgun (WGS) entry which is preliminary data.</text>
</comment>
<accession>A0ACC0KF66</accession>
<organism evidence="1 2">
    <name type="scientific">Choristoneura fumiferana</name>
    <name type="common">Spruce budworm moth</name>
    <name type="synonym">Archips fumiferana</name>
    <dbReference type="NCBI Taxonomy" id="7141"/>
    <lineage>
        <taxon>Eukaryota</taxon>
        <taxon>Metazoa</taxon>
        <taxon>Ecdysozoa</taxon>
        <taxon>Arthropoda</taxon>
        <taxon>Hexapoda</taxon>
        <taxon>Insecta</taxon>
        <taxon>Pterygota</taxon>
        <taxon>Neoptera</taxon>
        <taxon>Endopterygota</taxon>
        <taxon>Lepidoptera</taxon>
        <taxon>Glossata</taxon>
        <taxon>Ditrysia</taxon>
        <taxon>Tortricoidea</taxon>
        <taxon>Tortricidae</taxon>
        <taxon>Tortricinae</taxon>
        <taxon>Choristoneura</taxon>
    </lineage>
</organism>
<keyword evidence="2" id="KW-1185">Reference proteome</keyword>
<sequence>MVLAEFRGFVSGLAVVTTVLQFLSGILVCKQYVVNRTTAEASPLPFIAGVLSTGLWLMYGLSKNDSVIVTVNVIGITLMTAYTALFYVFTYKKSTTLKQILVTVGVLFFMLGYVRVEENSEILLSRLGTSACVLTLVAIAAPMSKLLYVLRMRCTECLPFPMILMSFVVSSLWFLYGLIEEDTFLTVPNIIGAVLALLQLSLFVVFPRTPGSPLLAKSLQA</sequence>
<reference evidence="1 2" key="1">
    <citation type="journal article" date="2022" name="Genome Biol. Evol.">
        <title>The Spruce Budworm Genome: Reconstructing the Evolutionary History of Antifreeze Proteins.</title>
        <authorList>
            <person name="Beliveau C."/>
            <person name="Gagne P."/>
            <person name="Picq S."/>
            <person name="Vernygora O."/>
            <person name="Keeling C.I."/>
            <person name="Pinkney K."/>
            <person name="Doucet D."/>
            <person name="Wen F."/>
            <person name="Johnston J.S."/>
            <person name="Maaroufi H."/>
            <person name="Boyle B."/>
            <person name="Laroche J."/>
            <person name="Dewar K."/>
            <person name="Juretic N."/>
            <person name="Blackburn G."/>
            <person name="Nisole A."/>
            <person name="Brunet B."/>
            <person name="Brandao M."/>
            <person name="Lumley L."/>
            <person name="Duan J."/>
            <person name="Quan G."/>
            <person name="Lucarotti C.J."/>
            <person name="Roe A.D."/>
            <person name="Sperling F.A.H."/>
            <person name="Levesque R.C."/>
            <person name="Cusson M."/>
        </authorList>
    </citation>
    <scope>NUCLEOTIDE SEQUENCE [LARGE SCALE GENOMIC DNA]</scope>
    <source>
        <strain evidence="1">Glfc:IPQL:Cfum</strain>
    </source>
</reference>
<protein>
    <submittedName>
        <fullName evidence="1">Uncharacterized protein</fullName>
    </submittedName>
</protein>
<dbReference type="Proteomes" id="UP001064048">
    <property type="component" value="Chromosome 5"/>
</dbReference>